<dbReference type="InterPro" id="IPR000602">
    <property type="entry name" value="Glyco_hydro_38_N"/>
</dbReference>
<dbReference type="InterPro" id="IPR027291">
    <property type="entry name" value="Glyco_hydro_38_N_sf"/>
</dbReference>
<evidence type="ECO:0000259" key="1">
    <source>
        <dbReference type="Pfam" id="PF01074"/>
    </source>
</evidence>
<keyword evidence="3" id="KW-1185">Reference proteome</keyword>
<feature type="domain" description="Glycoside hydrolase family 38 N-terminal" evidence="1">
    <location>
        <begin position="4"/>
        <end position="299"/>
    </location>
</feature>
<dbReference type="EMBL" id="JBHTOF010000021">
    <property type="protein sequence ID" value="MFD1464969.1"/>
    <property type="molecule type" value="Genomic_DNA"/>
</dbReference>
<dbReference type="SUPFAM" id="SSF88713">
    <property type="entry name" value="Glycoside hydrolase/deacetylase"/>
    <property type="match status" value="1"/>
</dbReference>
<evidence type="ECO:0000313" key="2">
    <source>
        <dbReference type="EMBL" id="MFD1464969.1"/>
    </source>
</evidence>
<evidence type="ECO:0000313" key="3">
    <source>
        <dbReference type="Proteomes" id="UP001597244"/>
    </source>
</evidence>
<dbReference type="Pfam" id="PF01074">
    <property type="entry name" value="Glyco_hydro_38N"/>
    <property type="match status" value="1"/>
</dbReference>
<proteinExistence type="predicted"/>
<dbReference type="InterPro" id="IPR011330">
    <property type="entry name" value="Glyco_hydro/deAcase_b/a-brl"/>
</dbReference>
<dbReference type="Gene3D" id="3.20.110.10">
    <property type="entry name" value="Glycoside hydrolase 38, N terminal domain"/>
    <property type="match status" value="1"/>
</dbReference>
<accession>A0ABW4DLW7</accession>
<protein>
    <recommendedName>
        <fullName evidence="1">Glycoside hydrolase family 38 N-terminal domain-containing protein</fullName>
    </recommendedName>
</protein>
<reference evidence="3" key="1">
    <citation type="journal article" date="2019" name="Int. J. Syst. Evol. Microbiol.">
        <title>The Global Catalogue of Microorganisms (GCM) 10K type strain sequencing project: providing services to taxonomists for standard genome sequencing and annotation.</title>
        <authorList>
            <consortium name="The Broad Institute Genomics Platform"/>
            <consortium name="The Broad Institute Genome Sequencing Center for Infectious Disease"/>
            <person name="Wu L."/>
            <person name="Ma J."/>
        </authorList>
    </citation>
    <scope>NUCLEOTIDE SEQUENCE [LARGE SCALE GENOMIC DNA]</scope>
    <source>
        <strain evidence="3">CCM 8951</strain>
    </source>
</reference>
<dbReference type="Proteomes" id="UP001597244">
    <property type="component" value="Unassembled WGS sequence"/>
</dbReference>
<dbReference type="RefSeq" id="WP_125578392.1">
    <property type="nucleotide sequence ID" value="NZ_JBHTOF010000021.1"/>
</dbReference>
<dbReference type="CDD" id="cd10791">
    <property type="entry name" value="GH38N_AMII_like_1"/>
    <property type="match status" value="1"/>
</dbReference>
<sequence>MKTLYVINHSHTDIGYTARQEEIEMYHVDFIKQAIDIIEDELLHHEKSPFVWTCENYWQVENFMKHASESYKEKFKQYLELGNIDMSLNYLNMTELVDEQVLNHTLKRGQKFVEQMNRQINSAMTADINGFSWSYCSALLNNGVQNLFTCIHAHHGLYPLYKNQMPFWWEDQTGRKLLVWNGEHYHFGNELYIMPDAQSSYQIQDEYNGDVSTPQLEVAHKRINRYFSDLEKRGYPYDFAPVMISGFISDNAGPNEKILESIDNWNELYGDQINIQMVGLNSFFEIVRNQYSDQIPTYSGDWNDWWADGVGSTPAATKIYRDAQRKYHLAELLADNESENDNRFKEAEQNMMLYAEHTWGYSSSVSAPWNTMVNELEYRKSGYATQASQKINSFVDDDCR</sequence>
<gene>
    <name evidence="2" type="ORF">ACFQ4L_02535</name>
</gene>
<comment type="caution">
    <text evidence="2">The sequence shown here is derived from an EMBL/GenBank/DDBJ whole genome shotgun (WGS) entry which is preliminary data.</text>
</comment>
<name>A0ABW4DLW7_9LACO</name>
<organism evidence="2 3">
    <name type="scientific">Lapidilactobacillus mulanensis</name>
    <dbReference type="NCBI Taxonomy" id="2485999"/>
    <lineage>
        <taxon>Bacteria</taxon>
        <taxon>Bacillati</taxon>
        <taxon>Bacillota</taxon>
        <taxon>Bacilli</taxon>
        <taxon>Lactobacillales</taxon>
        <taxon>Lactobacillaceae</taxon>
        <taxon>Lapidilactobacillus</taxon>
    </lineage>
</organism>